<protein>
    <recommendedName>
        <fullName evidence="6">TonB C-terminal domain-containing protein</fullName>
    </recommendedName>
</protein>
<evidence type="ECO:0000313" key="4">
    <source>
        <dbReference type="Proteomes" id="UP001138672"/>
    </source>
</evidence>
<keyword evidence="5" id="KW-1185">Reference proteome</keyword>
<evidence type="ECO:0008006" key="6">
    <source>
        <dbReference type="Google" id="ProtNLM"/>
    </source>
</evidence>
<keyword evidence="1" id="KW-0732">Signal</keyword>
<dbReference type="Proteomes" id="UP001138672">
    <property type="component" value="Unassembled WGS sequence"/>
</dbReference>
<feature type="chain" id="PRO_5040858297" description="TonB C-terminal domain-containing protein" evidence="1">
    <location>
        <begin position="23"/>
        <end position="339"/>
    </location>
</feature>
<gene>
    <name evidence="2" type="ORF">J2Z56_000751</name>
    <name evidence="3" type="ORF">J2Z57_000044</name>
</gene>
<dbReference type="EMBL" id="JAUSUU010000001">
    <property type="protein sequence ID" value="MDQ0333622.1"/>
    <property type="molecule type" value="Genomic_DNA"/>
</dbReference>
<dbReference type="RefSeq" id="WP_057782179.1">
    <property type="nucleotide sequence ID" value="NZ_JAGGJQ010000002.1"/>
</dbReference>
<feature type="signal peptide" evidence="1">
    <location>
        <begin position="1"/>
        <end position="22"/>
    </location>
</feature>
<evidence type="ECO:0000313" key="2">
    <source>
        <dbReference type="EMBL" id="MBP1838845.1"/>
    </source>
</evidence>
<accession>A0A9X0YHD0</accession>
<sequence length="339" mass="39441">MKTTYKLLLLIILNLIFSNSYSQSENLILGTWIKTDLKSNSKDVNEFTNFLKYTFKPSGKFYLSTSPKDLGIESDYNIEDKTLQLKFNTQQILKLDKDSLIIQDSNKKGALTTLYFIKEDAYIKNTLTPNDFFLKDKDTIYFENALLSPTFKNKHYKNDHDFIKHHVKHNTKDQEAYSYATFIIDTTNQVSDINILHHISKKYDQDVVEAIKKTNGMWSLPTINGKKVPVLKTWSMLYYKMPNVNGMGSKSNNVTVVTSKAEKFNKRYTLFFIEAVKQYLKTNYKSALNLFQRSENLTSDKLNAKIQIANCYKSLHDNEAYNNIKTIIEKSQLDYVMDK</sequence>
<dbReference type="EMBL" id="JAGGJQ010000002">
    <property type="protein sequence ID" value="MBP1838845.1"/>
    <property type="molecule type" value="Genomic_DNA"/>
</dbReference>
<proteinExistence type="predicted"/>
<dbReference type="Proteomes" id="UP001231587">
    <property type="component" value="Unassembled WGS sequence"/>
</dbReference>
<evidence type="ECO:0000313" key="3">
    <source>
        <dbReference type="EMBL" id="MDQ0333622.1"/>
    </source>
</evidence>
<evidence type="ECO:0000313" key="5">
    <source>
        <dbReference type="Proteomes" id="UP001231587"/>
    </source>
</evidence>
<name>A0A9X0YHD0_9FLAO</name>
<reference evidence="2" key="1">
    <citation type="submission" date="2021-03" db="EMBL/GenBank/DDBJ databases">
        <title>Genomic Encyclopedia of Type Strains, Phase IV (KMG-IV): sequencing the most valuable type-strain genomes for metagenomic binning, comparative biology and taxonomic classification.</title>
        <authorList>
            <person name="Goeker M."/>
        </authorList>
    </citation>
    <scope>NUCLEOTIDE SEQUENCE</scope>
    <source>
        <strain evidence="2">DSM 15523</strain>
        <strain evidence="3 5">DSM 16476</strain>
    </source>
</reference>
<comment type="caution">
    <text evidence="2">The sequence shown here is derived from an EMBL/GenBank/DDBJ whole genome shotgun (WGS) entry which is preliminary data.</text>
</comment>
<organism evidence="2 4">
    <name type="scientific">Formosa algae</name>
    <dbReference type="NCBI Taxonomy" id="225843"/>
    <lineage>
        <taxon>Bacteria</taxon>
        <taxon>Pseudomonadati</taxon>
        <taxon>Bacteroidota</taxon>
        <taxon>Flavobacteriia</taxon>
        <taxon>Flavobacteriales</taxon>
        <taxon>Flavobacteriaceae</taxon>
        <taxon>Formosa</taxon>
    </lineage>
</organism>
<dbReference type="AlphaFoldDB" id="A0A9X0YHD0"/>
<evidence type="ECO:0000256" key="1">
    <source>
        <dbReference type="SAM" id="SignalP"/>
    </source>
</evidence>
<dbReference type="OrthoDB" id="675613at2"/>